<dbReference type="Proteomes" id="UP000295294">
    <property type="component" value="Plasmid unnamed1"/>
</dbReference>
<evidence type="ECO:0000313" key="2">
    <source>
        <dbReference type="Proteomes" id="UP000295294"/>
    </source>
</evidence>
<dbReference type="AlphaFoldDB" id="A0A4P7LHE2"/>
<evidence type="ECO:0000313" key="1">
    <source>
        <dbReference type="EMBL" id="QBY55566.1"/>
    </source>
</evidence>
<organism evidence="1 2">
    <name type="scientific">Cupriavidus oxalaticus</name>
    <dbReference type="NCBI Taxonomy" id="96344"/>
    <lineage>
        <taxon>Bacteria</taxon>
        <taxon>Pseudomonadati</taxon>
        <taxon>Pseudomonadota</taxon>
        <taxon>Betaproteobacteria</taxon>
        <taxon>Burkholderiales</taxon>
        <taxon>Burkholderiaceae</taxon>
        <taxon>Cupriavidus</taxon>
    </lineage>
</organism>
<gene>
    <name evidence="1" type="ORF">E0W60_31670</name>
</gene>
<dbReference type="OrthoDB" id="6862397at2"/>
<accession>A0A4P7LHE2</accession>
<keyword evidence="1" id="KW-0614">Plasmid</keyword>
<geneLocation type="plasmid" evidence="1">
    <name>unnamed1</name>
</geneLocation>
<dbReference type="InterPro" id="IPR021312">
    <property type="entry name" value="DUF2889"/>
</dbReference>
<sequence>MKAYQSEDGLYEIEARLVDTKPFAFQRISLPDPLPPGEPLHDLSLRLTVDRDYVVRAVEASSDATPYSLCKETESTLSVLVGDRIASGWSSTVKTKLRGAASCTHLMEMLIPMGTTAFQGINGVQRERQTTVDTSKVPVQVDSCYSYAKHRSVIQRYWPQHYQPDSE</sequence>
<dbReference type="EMBL" id="CP038636">
    <property type="protein sequence ID" value="QBY55566.1"/>
    <property type="molecule type" value="Genomic_DNA"/>
</dbReference>
<dbReference type="RefSeq" id="WP_135706805.1">
    <property type="nucleotide sequence ID" value="NZ_CP038636.1"/>
</dbReference>
<proteinExistence type="predicted"/>
<dbReference type="Pfam" id="PF11136">
    <property type="entry name" value="DUF2889"/>
    <property type="match status" value="1"/>
</dbReference>
<protein>
    <submittedName>
        <fullName evidence="1">DUF2889 domain-containing protein</fullName>
    </submittedName>
</protein>
<reference evidence="1 2" key="1">
    <citation type="submission" date="2019-03" db="EMBL/GenBank/DDBJ databases">
        <title>Efficiently degradation of phenoxyalkanoic acid herbicides by Cupriavidus oxalaticus strain X32.</title>
        <authorList>
            <person name="Sheng X."/>
        </authorList>
    </citation>
    <scope>NUCLEOTIDE SEQUENCE [LARGE SCALE GENOMIC DNA]</scope>
    <source>
        <strain evidence="1 2">X32</strain>
        <plasmid evidence="1 2">unnamed1</plasmid>
    </source>
</reference>
<dbReference type="KEGG" id="cox:E0W60_31670"/>
<name>A0A4P7LHE2_9BURK</name>